<evidence type="ECO:0000313" key="2">
    <source>
        <dbReference type="EMBL" id="KAF4651698.1"/>
    </source>
</evidence>
<organism evidence="2 3">
    <name type="scientific">Perkinsus olseni</name>
    <name type="common">Perkinsus atlanticus</name>
    <dbReference type="NCBI Taxonomy" id="32597"/>
    <lineage>
        <taxon>Eukaryota</taxon>
        <taxon>Sar</taxon>
        <taxon>Alveolata</taxon>
        <taxon>Perkinsozoa</taxon>
        <taxon>Perkinsea</taxon>
        <taxon>Perkinsida</taxon>
        <taxon>Perkinsidae</taxon>
        <taxon>Perkinsus</taxon>
    </lineage>
</organism>
<accession>A0A7J6KWT3</accession>
<keyword evidence="1" id="KW-1133">Transmembrane helix</keyword>
<dbReference type="Proteomes" id="UP000570595">
    <property type="component" value="Unassembled WGS sequence"/>
</dbReference>
<evidence type="ECO:0000256" key="1">
    <source>
        <dbReference type="SAM" id="Phobius"/>
    </source>
</evidence>
<dbReference type="AlphaFoldDB" id="A0A7J6KWT3"/>
<reference evidence="2 3" key="1">
    <citation type="submission" date="2020-04" db="EMBL/GenBank/DDBJ databases">
        <title>Perkinsus olseni comparative genomics.</title>
        <authorList>
            <person name="Bogema D.R."/>
        </authorList>
    </citation>
    <scope>NUCLEOTIDE SEQUENCE [LARGE SCALE GENOMIC DNA]</scope>
    <source>
        <strain evidence="2">ATCC PRA-179</strain>
    </source>
</reference>
<name>A0A7J6KWT3_PEROL</name>
<keyword evidence="1" id="KW-0812">Transmembrane</keyword>
<sequence length="164" mass="17319">MATNAAVADMSSSYAPCVLGAWFCGTAFSFIFSMVVRALSDTSSYTSALTSFTVIVVATAAIAGVLTETPSDTSKPRRAITSIIIGTLVASAACHISVTFLLPTIAVGVPEVGLFGEFPPEASSSPLTTQFFSSVLSRLFRRDTILGEHLVRDFFQLPRGQALQ</sequence>
<dbReference type="OrthoDB" id="10490293at2759"/>
<keyword evidence="1" id="KW-0472">Membrane</keyword>
<evidence type="ECO:0000313" key="3">
    <source>
        <dbReference type="Proteomes" id="UP000570595"/>
    </source>
</evidence>
<gene>
    <name evidence="2" type="ORF">FOZ61_010266</name>
</gene>
<protein>
    <submittedName>
        <fullName evidence="2">Uncharacterized protein</fullName>
    </submittedName>
</protein>
<feature type="transmembrane region" description="Helical" evidence="1">
    <location>
        <begin position="12"/>
        <end position="36"/>
    </location>
</feature>
<dbReference type="EMBL" id="JABAHT010000814">
    <property type="protein sequence ID" value="KAF4651698.1"/>
    <property type="molecule type" value="Genomic_DNA"/>
</dbReference>
<proteinExistence type="predicted"/>
<dbReference type="Gene3D" id="1.10.1760.20">
    <property type="match status" value="1"/>
</dbReference>
<comment type="caution">
    <text evidence="2">The sequence shown here is derived from an EMBL/GenBank/DDBJ whole genome shotgun (WGS) entry which is preliminary data.</text>
</comment>
<feature type="transmembrane region" description="Helical" evidence="1">
    <location>
        <begin position="79"/>
        <end position="102"/>
    </location>
</feature>
<feature type="transmembrane region" description="Helical" evidence="1">
    <location>
        <begin position="48"/>
        <end position="67"/>
    </location>
</feature>